<evidence type="ECO:0000256" key="8">
    <source>
        <dbReference type="ARBA" id="ARBA00023299"/>
    </source>
</evidence>
<reference evidence="11 12" key="1">
    <citation type="submission" date="2014-01" db="EMBL/GenBank/DDBJ databases">
        <title>Comparative genomics of Fusobacterium necrophorum wild isolates.</title>
        <authorList>
            <person name="Kittichotirat W."/>
            <person name="Bumgarner R.E."/>
            <person name="Lawrence P."/>
        </authorList>
    </citation>
    <scope>NUCLEOTIDE SEQUENCE [LARGE SCALE GENOMIC DNA]</scope>
    <source>
        <strain evidence="11 12">BL</strain>
    </source>
</reference>
<evidence type="ECO:0000313" key="12">
    <source>
        <dbReference type="Proteomes" id="UP000027473"/>
    </source>
</evidence>
<evidence type="ECO:0000256" key="9">
    <source>
        <dbReference type="ARBA" id="ARBA00048138"/>
    </source>
</evidence>
<comment type="catalytic activity">
    <reaction evidence="9">
        <text>O-phospho-L-serine + H2O = L-serine + phosphate</text>
        <dbReference type="Rhea" id="RHEA:21208"/>
        <dbReference type="ChEBI" id="CHEBI:15377"/>
        <dbReference type="ChEBI" id="CHEBI:33384"/>
        <dbReference type="ChEBI" id="CHEBI:43474"/>
        <dbReference type="ChEBI" id="CHEBI:57524"/>
        <dbReference type="EC" id="3.1.3.3"/>
    </reaction>
</comment>
<dbReference type="Gene3D" id="1.20.1440.100">
    <property type="entry name" value="SG protein - dephosphorylation function"/>
    <property type="match status" value="1"/>
</dbReference>
<dbReference type="CDD" id="cd02612">
    <property type="entry name" value="HAD_PGPPase"/>
    <property type="match status" value="1"/>
</dbReference>
<comment type="catalytic activity">
    <reaction evidence="10">
        <text>O-phospho-D-serine + H2O = D-serine + phosphate</text>
        <dbReference type="Rhea" id="RHEA:24873"/>
        <dbReference type="ChEBI" id="CHEBI:15377"/>
        <dbReference type="ChEBI" id="CHEBI:35247"/>
        <dbReference type="ChEBI" id="CHEBI:43474"/>
        <dbReference type="ChEBI" id="CHEBI:58680"/>
        <dbReference type="EC" id="3.1.3.3"/>
    </reaction>
</comment>
<dbReference type="NCBIfam" id="TIGR01490">
    <property type="entry name" value="HAD-SF-IB-hyp1"/>
    <property type="match status" value="1"/>
</dbReference>
<dbReference type="AlphaFoldDB" id="A0AB73BUL4"/>
<dbReference type="RefSeq" id="WP_035903970.1">
    <property type="nucleotide sequence ID" value="NZ_JAAC01000144.1"/>
</dbReference>
<dbReference type="Pfam" id="PF12710">
    <property type="entry name" value="HAD"/>
    <property type="match status" value="1"/>
</dbReference>
<comment type="caution">
    <text evidence="11">The sequence shown here is derived from an EMBL/GenBank/DDBJ whole genome shotgun (WGS) entry which is preliminary data.</text>
</comment>
<keyword evidence="4" id="KW-0028">Amino-acid biosynthesis</keyword>
<evidence type="ECO:0000256" key="2">
    <source>
        <dbReference type="ARBA" id="ARBA00005135"/>
    </source>
</evidence>
<dbReference type="PANTHER" id="PTHR43344">
    <property type="entry name" value="PHOSPHOSERINE PHOSPHATASE"/>
    <property type="match status" value="1"/>
</dbReference>
<evidence type="ECO:0000256" key="5">
    <source>
        <dbReference type="ARBA" id="ARBA00022723"/>
    </source>
</evidence>
<name>A0AB73BUL4_9FUSO</name>
<dbReference type="PANTHER" id="PTHR43344:SF2">
    <property type="entry name" value="PHOSPHOSERINE PHOSPHATASE"/>
    <property type="match status" value="1"/>
</dbReference>
<comment type="pathway">
    <text evidence="2">Amino-acid biosynthesis; L-serine biosynthesis; L-serine from 3-phospho-D-glycerate: step 3/3.</text>
</comment>
<evidence type="ECO:0000256" key="1">
    <source>
        <dbReference type="ARBA" id="ARBA00001946"/>
    </source>
</evidence>
<dbReference type="EMBL" id="JAAC01000144">
    <property type="protein sequence ID" value="KDE62094.1"/>
    <property type="molecule type" value="Genomic_DNA"/>
</dbReference>
<evidence type="ECO:0000313" key="11">
    <source>
        <dbReference type="EMBL" id="KDE62094.1"/>
    </source>
</evidence>
<evidence type="ECO:0000256" key="3">
    <source>
        <dbReference type="ARBA" id="ARBA00012640"/>
    </source>
</evidence>
<dbReference type="SUPFAM" id="SSF56784">
    <property type="entry name" value="HAD-like"/>
    <property type="match status" value="1"/>
</dbReference>
<dbReference type="Gene3D" id="3.40.50.1000">
    <property type="entry name" value="HAD superfamily/HAD-like"/>
    <property type="match status" value="1"/>
</dbReference>
<dbReference type="GO" id="GO:0005737">
    <property type="term" value="C:cytoplasm"/>
    <property type="evidence" value="ECO:0007669"/>
    <property type="project" value="TreeGrafter"/>
</dbReference>
<dbReference type="GO" id="GO:0000287">
    <property type="term" value="F:magnesium ion binding"/>
    <property type="evidence" value="ECO:0007669"/>
    <property type="project" value="TreeGrafter"/>
</dbReference>
<sequence length="243" mass="28605">MKQIAAFFDIDGTIYRNSLMIEHFKKLIKYELLDVESYQEHVEEAFKLWDTRVGDYDEYLDKLVEAYVKAMEGLPVSYNDFISDQVVYLKGNRVYSYTRDQIKWHKEQGHKVIFISGSPDFLVSRMAEKWGADDFRASVYKLDEQGKQYSGEIIPMWDSKHKMKALEEFQKEYNIDLSKSYAYGDTNGDFSMLMSVGFPRAINPSRELVFKIKETPYLQEKAKIIIERKDVVYELDANIKIKI</sequence>
<keyword evidence="6" id="KW-0378">Hydrolase</keyword>
<evidence type="ECO:0000256" key="10">
    <source>
        <dbReference type="ARBA" id="ARBA00048523"/>
    </source>
</evidence>
<proteinExistence type="predicted"/>
<evidence type="ECO:0000256" key="7">
    <source>
        <dbReference type="ARBA" id="ARBA00022842"/>
    </source>
</evidence>
<organism evidence="11 12">
    <name type="scientific">Fusobacterium necrophorum BL</name>
    <dbReference type="NCBI Taxonomy" id="1441732"/>
    <lineage>
        <taxon>Bacteria</taxon>
        <taxon>Fusobacteriati</taxon>
        <taxon>Fusobacteriota</taxon>
        <taxon>Fusobacteriia</taxon>
        <taxon>Fusobacteriales</taxon>
        <taxon>Fusobacteriaceae</taxon>
        <taxon>Fusobacterium</taxon>
    </lineage>
</organism>
<evidence type="ECO:0000256" key="6">
    <source>
        <dbReference type="ARBA" id="ARBA00022801"/>
    </source>
</evidence>
<dbReference type="InterPro" id="IPR036412">
    <property type="entry name" value="HAD-like_sf"/>
</dbReference>
<keyword evidence="5" id="KW-0479">Metal-binding</keyword>
<comment type="cofactor">
    <cofactor evidence="1">
        <name>Mg(2+)</name>
        <dbReference type="ChEBI" id="CHEBI:18420"/>
    </cofactor>
</comment>
<dbReference type="Proteomes" id="UP000027473">
    <property type="component" value="Unassembled WGS sequence"/>
</dbReference>
<dbReference type="GO" id="GO:0006564">
    <property type="term" value="P:L-serine biosynthetic process"/>
    <property type="evidence" value="ECO:0007669"/>
    <property type="project" value="UniProtKB-KW"/>
</dbReference>
<protein>
    <recommendedName>
        <fullName evidence="3">phosphoserine phosphatase</fullName>
        <ecNumber evidence="3">3.1.3.3</ecNumber>
    </recommendedName>
</protein>
<evidence type="ECO:0000256" key="4">
    <source>
        <dbReference type="ARBA" id="ARBA00022605"/>
    </source>
</evidence>
<dbReference type="InterPro" id="IPR050582">
    <property type="entry name" value="HAD-like_SerB"/>
</dbReference>
<keyword evidence="7" id="KW-0460">Magnesium</keyword>
<dbReference type="InterPro" id="IPR006385">
    <property type="entry name" value="HAD_hydro_SerB1"/>
</dbReference>
<dbReference type="GO" id="GO:0036424">
    <property type="term" value="F:L-phosphoserine phosphatase activity"/>
    <property type="evidence" value="ECO:0007669"/>
    <property type="project" value="TreeGrafter"/>
</dbReference>
<dbReference type="EC" id="3.1.3.3" evidence="3"/>
<dbReference type="NCBIfam" id="TIGR01488">
    <property type="entry name" value="HAD-SF-IB"/>
    <property type="match status" value="1"/>
</dbReference>
<accession>A0AB73BUL4</accession>
<dbReference type="InterPro" id="IPR023214">
    <property type="entry name" value="HAD_sf"/>
</dbReference>
<keyword evidence="8" id="KW-0718">Serine biosynthesis</keyword>
<gene>
    <name evidence="11" type="ORF">FUSO3_09020</name>
</gene>